<dbReference type="InterPro" id="IPR029479">
    <property type="entry name" value="Nitroreductase"/>
</dbReference>
<comment type="similarity">
    <text evidence="2">Belongs to the nitroreductase family.</text>
</comment>
<name>A0A1M7M9H5_9BACT</name>
<evidence type="ECO:0000256" key="5">
    <source>
        <dbReference type="ARBA" id="ARBA00023002"/>
    </source>
</evidence>
<dbReference type="InterPro" id="IPR000415">
    <property type="entry name" value="Nitroreductase-like"/>
</dbReference>
<keyword evidence="8" id="KW-1185">Reference proteome</keyword>
<dbReference type="EMBL" id="FRBL01000012">
    <property type="protein sequence ID" value="SHM86948.1"/>
    <property type="molecule type" value="Genomic_DNA"/>
</dbReference>
<comment type="cofactor">
    <cofactor evidence="1">
        <name>FMN</name>
        <dbReference type="ChEBI" id="CHEBI:58210"/>
    </cofactor>
</comment>
<evidence type="ECO:0000256" key="4">
    <source>
        <dbReference type="ARBA" id="ARBA00022643"/>
    </source>
</evidence>
<evidence type="ECO:0000256" key="2">
    <source>
        <dbReference type="ARBA" id="ARBA00007118"/>
    </source>
</evidence>
<dbReference type="Gene3D" id="3.40.109.10">
    <property type="entry name" value="NADH Oxidase"/>
    <property type="match status" value="1"/>
</dbReference>
<dbReference type="PANTHER" id="PTHR43673:SF2">
    <property type="entry name" value="NITROREDUCTASE"/>
    <property type="match status" value="1"/>
</dbReference>
<feature type="domain" description="Nitroreductase" evidence="6">
    <location>
        <begin position="8"/>
        <end position="188"/>
    </location>
</feature>
<evidence type="ECO:0000313" key="7">
    <source>
        <dbReference type="EMBL" id="SHM86948.1"/>
    </source>
</evidence>
<keyword evidence="5" id="KW-0560">Oxidoreductase</keyword>
<organism evidence="7 8">
    <name type="scientific">Chitinophaga jiangningensis</name>
    <dbReference type="NCBI Taxonomy" id="1419482"/>
    <lineage>
        <taxon>Bacteria</taxon>
        <taxon>Pseudomonadati</taxon>
        <taxon>Bacteroidota</taxon>
        <taxon>Chitinophagia</taxon>
        <taxon>Chitinophagales</taxon>
        <taxon>Chitinophagaceae</taxon>
        <taxon>Chitinophaga</taxon>
    </lineage>
</organism>
<gene>
    <name evidence="7" type="ORF">SAMN05444266_112126</name>
</gene>
<dbReference type="PANTHER" id="PTHR43673">
    <property type="entry name" value="NAD(P)H NITROREDUCTASE YDGI-RELATED"/>
    <property type="match status" value="1"/>
</dbReference>
<dbReference type="GO" id="GO:0016491">
    <property type="term" value="F:oxidoreductase activity"/>
    <property type="evidence" value="ECO:0007669"/>
    <property type="project" value="UniProtKB-KW"/>
</dbReference>
<dbReference type="SUPFAM" id="SSF55469">
    <property type="entry name" value="FMN-dependent nitroreductase-like"/>
    <property type="match status" value="1"/>
</dbReference>
<accession>A0A1M7M9H5</accession>
<protein>
    <submittedName>
        <fullName evidence="7">Nitroreductase</fullName>
    </submittedName>
</protein>
<dbReference type="STRING" id="1419482.SAMN05444266_112126"/>
<evidence type="ECO:0000259" key="6">
    <source>
        <dbReference type="Pfam" id="PF00881"/>
    </source>
</evidence>
<dbReference type="AlphaFoldDB" id="A0A1M7M9H5"/>
<sequence>MALLSDLQWRYATKHMNKGTVPQEKVDYILEVARAAPSSSGLQPYKIFVIRNGSALQRLKEEVFQDYPFNHQQIEGCSHLLVWAAWDKYSEERVGRVLRETTAARGLPDSSEPYKQRLLNLYESRGKQWQENHCAKQAYLSFGLAIAAAAELRVDATPMEGFDNTKMDEFLGLGDSAFKSVVVLPIGYRDEPSDWLVGLKKWRTAKEEFITAID</sequence>
<keyword evidence="3" id="KW-0285">Flavoprotein</keyword>
<keyword evidence="4" id="KW-0288">FMN</keyword>
<evidence type="ECO:0000256" key="3">
    <source>
        <dbReference type="ARBA" id="ARBA00022630"/>
    </source>
</evidence>
<dbReference type="RefSeq" id="WP_073087153.1">
    <property type="nucleotide sequence ID" value="NZ_FRBL01000012.1"/>
</dbReference>
<proteinExistence type="inferred from homology"/>
<dbReference type="Proteomes" id="UP000184420">
    <property type="component" value="Unassembled WGS sequence"/>
</dbReference>
<dbReference type="OrthoDB" id="9809288at2"/>
<reference evidence="7 8" key="1">
    <citation type="submission" date="2016-11" db="EMBL/GenBank/DDBJ databases">
        <authorList>
            <person name="Jaros S."/>
            <person name="Januszkiewicz K."/>
            <person name="Wedrychowicz H."/>
        </authorList>
    </citation>
    <scope>NUCLEOTIDE SEQUENCE [LARGE SCALE GENOMIC DNA]</scope>
    <source>
        <strain evidence="7 8">DSM 27406</strain>
    </source>
</reference>
<evidence type="ECO:0000256" key="1">
    <source>
        <dbReference type="ARBA" id="ARBA00001917"/>
    </source>
</evidence>
<evidence type="ECO:0000313" key="8">
    <source>
        <dbReference type="Proteomes" id="UP000184420"/>
    </source>
</evidence>
<dbReference type="Pfam" id="PF00881">
    <property type="entry name" value="Nitroreductase"/>
    <property type="match status" value="1"/>
</dbReference>